<proteinExistence type="predicted"/>
<name>A0A4V4HHC8_DENBC</name>
<reference evidence="1 2" key="1">
    <citation type="journal article" date="2019" name="Nat. Ecol. Evol.">
        <title>Megaphylogeny resolves global patterns of mushroom evolution.</title>
        <authorList>
            <person name="Varga T."/>
            <person name="Krizsan K."/>
            <person name="Foldi C."/>
            <person name="Dima B."/>
            <person name="Sanchez-Garcia M."/>
            <person name="Sanchez-Ramirez S."/>
            <person name="Szollosi G.J."/>
            <person name="Szarkandi J.G."/>
            <person name="Papp V."/>
            <person name="Albert L."/>
            <person name="Andreopoulos W."/>
            <person name="Angelini C."/>
            <person name="Antonin V."/>
            <person name="Barry K.W."/>
            <person name="Bougher N.L."/>
            <person name="Buchanan P."/>
            <person name="Buyck B."/>
            <person name="Bense V."/>
            <person name="Catcheside P."/>
            <person name="Chovatia M."/>
            <person name="Cooper J."/>
            <person name="Damon W."/>
            <person name="Desjardin D."/>
            <person name="Finy P."/>
            <person name="Geml J."/>
            <person name="Haridas S."/>
            <person name="Hughes K."/>
            <person name="Justo A."/>
            <person name="Karasinski D."/>
            <person name="Kautmanova I."/>
            <person name="Kiss B."/>
            <person name="Kocsube S."/>
            <person name="Kotiranta H."/>
            <person name="LaButti K.M."/>
            <person name="Lechner B.E."/>
            <person name="Liimatainen K."/>
            <person name="Lipzen A."/>
            <person name="Lukacs Z."/>
            <person name="Mihaltcheva S."/>
            <person name="Morgado L.N."/>
            <person name="Niskanen T."/>
            <person name="Noordeloos M.E."/>
            <person name="Ohm R.A."/>
            <person name="Ortiz-Santana B."/>
            <person name="Ovrebo C."/>
            <person name="Racz N."/>
            <person name="Riley R."/>
            <person name="Savchenko A."/>
            <person name="Shiryaev A."/>
            <person name="Soop K."/>
            <person name="Spirin V."/>
            <person name="Szebenyi C."/>
            <person name="Tomsovsky M."/>
            <person name="Tulloss R.E."/>
            <person name="Uehling J."/>
            <person name="Grigoriev I.V."/>
            <person name="Vagvolgyi C."/>
            <person name="Papp T."/>
            <person name="Martin F.M."/>
            <person name="Miettinen O."/>
            <person name="Hibbett D.S."/>
            <person name="Nagy L.G."/>
        </authorList>
    </citation>
    <scope>NUCLEOTIDE SEQUENCE [LARGE SCALE GENOMIC DNA]</scope>
    <source>
        <strain evidence="1 2">CBS 962.96</strain>
    </source>
</reference>
<evidence type="ECO:0000313" key="2">
    <source>
        <dbReference type="Proteomes" id="UP000297245"/>
    </source>
</evidence>
<protein>
    <submittedName>
        <fullName evidence="1">Uncharacterized protein</fullName>
    </submittedName>
</protein>
<dbReference type="Proteomes" id="UP000297245">
    <property type="component" value="Unassembled WGS sequence"/>
</dbReference>
<accession>A0A4V4HHC8</accession>
<dbReference type="OrthoDB" id="3067489at2759"/>
<keyword evidence="2" id="KW-1185">Reference proteome</keyword>
<dbReference type="EMBL" id="ML179079">
    <property type="protein sequence ID" value="THV02246.1"/>
    <property type="molecule type" value="Genomic_DNA"/>
</dbReference>
<sequence>METNRRSHPGDVVSVCGPVLRVFRQLTYILRRQKEIIPRIQVFLHSLIGHSRGQMERAQFFCMAAYYGENDVLQTTFLEAGSESFEEYLSKKDLNEIQKHWHQFAQNKLEGNLPRIHETKFTRSSEGHQYILPPYDENLSFKPYRKVFERFLELSWVLVWPASSEMPGIPYSQVLESPHKFFREKLLEDVRVKVDDVGQIDTSSLLRFPRPSLGFSSLIPKFLSLKTAMS</sequence>
<evidence type="ECO:0000313" key="1">
    <source>
        <dbReference type="EMBL" id="THV02246.1"/>
    </source>
</evidence>
<gene>
    <name evidence="1" type="ORF">K435DRAFT_361948</name>
</gene>
<dbReference type="AlphaFoldDB" id="A0A4V4HHC8"/>
<organism evidence="1 2">
    <name type="scientific">Dendrothele bispora (strain CBS 962.96)</name>
    <dbReference type="NCBI Taxonomy" id="1314807"/>
    <lineage>
        <taxon>Eukaryota</taxon>
        <taxon>Fungi</taxon>
        <taxon>Dikarya</taxon>
        <taxon>Basidiomycota</taxon>
        <taxon>Agaricomycotina</taxon>
        <taxon>Agaricomycetes</taxon>
        <taxon>Agaricomycetidae</taxon>
        <taxon>Agaricales</taxon>
        <taxon>Agaricales incertae sedis</taxon>
        <taxon>Dendrothele</taxon>
    </lineage>
</organism>